<name>A0A397YTC2_BRACM</name>
<protein>
    <submittedName>
        <fullName evidence="2">Uncharacterized protein</fullName>
    </submittedName>
</protein>
<dbReference type="Proteomes" id="UP000264353">
    <property type="component" value="Chromosome A6"/>
</dbReference>
<keyword evidence="1" id="KW-1133">Transmembrane helix</keyword>
<evidence type="ECO:0000313" key="2">
    <source>
        <dbReference type="EMBL" id="RID56672.1"/>
    </source>
</evidence>
<sequence length="78" mass="8918">MNITNRMNRTKPVWYLSISVTLDLSSLSHSLCSRSPSLTGIHRLSFLVIFFILISISYTYISTVNFLSAGFVRMKTLR</sequence>
<dbReference type="EMBL" id="CM010633">
    <property type="protein sequence ID" value="RID56672.1"/>
    <property type="molecule type" value="Genomic_DNA"/>
</dbReference>
<evidence type="ECO:0000313" key="3">
    <source>
        <dbReference type="Proteomes" id="UP000264353"/>
    </source>
</evidence>
<evidence type="ECO:0000256" key="1">
    <source>
        <dbReference type="SAM" id="Phobius"/>
    </source>
</evidence>
<keyword evidence="1" id="KW-0812">Transmembrane</keyword>
<dbReference type="AlphaFoldDB" id="A0A397YTC2"/>
<gene>
    <name evidence="2" type="ORF">BRARA_F00102</name>
</gene>
<accession>A0A397YTC2</accession>
<reference evidence="2 3" key="1">
    <citation type="submission" date="2018-06" db="EMBL/GenBank/DDBJ databases">
        <title>WGS assembly of Brassica rapa FPsc.</title>
        <authorList>
            <person name="Bowman J."/>
            <person name="Kohchi T."/>
            <person name="Yamato K."/>
            <person name="Jenkins J."/>
            <person name="Shu S."/>
            <person name="Ishizaki K."/>
            <person name="Yamaoka S."/>
            <person name="Nishihama R."/>
            <person name="Nakamura Y."/>
            <person name="Berger F."/>
            <person name="Adam C."/>
            <person name="Aki S."/>
            <person name="Althoff F."/>
            <person name="Araki T."/>
            <person name="Arteaga-Vazquez M."/>
            <person name="Balasubrmanian S."/>
            <person name="Bauer D."/>
            <person name="Boehm C."/>
            <person name="Briginshaw L."/>
            <person name="Caballero-Perez J."/>
            <person name="Catarino B."/>
            <person name="Chen F."/>
            <person name="Chiyoda S."/>
            <person name="Chovatia M."/>
            <person name="Davies K."/>
            <person name="Delmans M."/>
            <person name="Demura T."/>
            <person name="Dierschke T."/>
            <person name="Dolan L."/>
            <person name="Dorantes-Acosta A."/>
            <person name="Eklund D."/>
            <person name="Florent S."/>
            <person name="Flores-Sandoval E."/>
            <person name="Fujiyama A."/>
            <person name="Fukuzawa H."/>
            <person name="Galik B."/>
            <person name="Grimanelli D."/>
            <person name="Grimwood J."/>
            <person name="Grossniklaus U."/>
            <person name="Hamada T."/>
            <person name="Haseloff J."/>
            <person name="Hetherington A."/>
            <person name="Higo A."/>
            <person name="Hirakawa Y."/>
            <person name="Hundley H."/>
            <person name="Ikeda Y."/>
            <person name="Inoue K."/>
            <person name="Inoue S."/>
            <person name="Ishida S."/>
            <person name="Jia Q."/>
            <person name="Kakita M."/>
            <person name="Kanazawa T."/>
            <person name="Kawai Y."/>
            <person name="Kawashima T."/>
            <person name="Kennedy M."/>
            <person name="Kinose K."/>
            <person name="Kinoshita T."/>
            <person name="Kohara Y."/>
            <person name="Koide E."/>
            <person name="Komatsu K."/>
            <person name="Kopischke S."/>
            <person name="Kubo M."/>
            <person name="Kyozuka J."/>
            <person name="Lagercrantz U."/>
            <person name="Lin S."/>
            <person name="Lindquist E."/>
            <person name="Lipzen A."/>
            <person name="Lu C."/>
            <person name="Luna E."/>
            <person name="Martienssen R."/>
            <person name="Minamino N."/>
            <person name="Mizutani M."/>
            <person name="Mizutani M."/>
            <person name="Mochizuki N."/>
            <person name="Monte I."/>
            <person name="Mosher R."/>
            <person name="Nagasaki H."/>
            <person name="Nakagami H."/>
            <person name="Naramoto S."/>
            <person name="Nishitani K."/>
            <person name="Ohtani M."/>
            <person name="Okamoto T."/>
            <person name="Okumura M."/>
            <person name="Phillips J."/>
            <person name="Pollak B."/>
            <person name="Reinders A."/>
            <person name="Roevekamp M."/>
            <person name="Sano R."/>
            <person name="Sawa S."/>
            <person name="Schmid M."/>
            <person name="Shirakawa M."/>
            <person name="Solano R."/>
            <person name="Spunde A."/>
            <person name="Suetsugu N."/>
            <person name="Sugano S."/>
            <person name="Sugiyama A."/>
            <person name="Sun R."/>
            <person name="Suzuki Y."/>
            <person name="Takenaka M."/>
            <person name="Takezawa D."/>
            <person name="Tomogane H."/>
            <person name="Tsuzuki M."/>
            <person name="Ueda T."/>
            <person name="Umeda M."/>
            <person name="Ward J."/>
            <person name="Watanabe Y."/>
            <person name="Yazaki K."/>
            <person name="Yokoyama R."/>
            <person name="Yoshitake Y."/>
            <person name="Yotsui I."/>
            <person name="Zachgo S."/>
            <person name="Schmutz J."/>
        </authorList>
    </citation>
    <scope>NUCLEOTIDE SEQUENCE [LARGE SCALE GENOMIC DNA]</scope>
    <source>
        <strain evidence="3">cv. B-3</strain>
    </source>
</reference>
<proteinExistence type="predicted"/>
<keyword evidence="1" id="KW-0472">Membrane</keyword>
<feature type="transmembrane region" description="Helical" evidence="1">
    <location>
        <begin position="46"/>
        <end position="72"/>
    </location>
</feature>
<organism evidence="2 3">
    <name type="scientific">Brassica campestris</name>
    <name type="common">Field mustard</name>
    <dbReference type="NCBI Taxonomy" id="3711"/>
    <lineage>
        <taxon>Eukaryota</taxon>
        <taxon>Viridiplantae</taxon>
        <taxon>Streptophyta</taxon>
        <taxon>Embryophyta</taxon>
        <taxon>Tracheophyta</taxon>
        <taxon>Spermatophyta</taxon>
        <taxon>Magnoliopsida</taxon>
        <taxon>eudicotyledons</taxon>
        <taxon>Gunneridae</taxon>
        <taxon>Pentapetalae</taxon>
        <taxon>rosids</taxon>
        <taxon>malvids</taxon>
        <taxon>Brassicales</taxon>
        <taxon>Brassicaceae</taxon>
        <taxon>Brassiceae</taxon>
        <taxon>Brassica</taxon>
    </lineage>
</organism>